<comment type="caution">
    <text evidence="1">The sequence shown here is derived from an EMBL/GenBank/DDBJ whole genome shotgun (WGS) entry which is preliminary data.</text>
</comment>
<evidence type="ECO:0000313" key="1">
    <source>
        <dbReference type="EMBL" id="CAG8724700.1"/>
    </source>
</evidence>
<proteinExistence type="predicted"/>
<keyword evidence="2" id="KW-1185">Reference proteome</keyword>
<accession>A0A9N9I852</accession>
<reference evidence="1" key="1">
    <citation type="submission" date="2021-06" db="EMBL/GenBank/DDBJ databases">
        <authorList>
            <person name="Kallberg Y."/>
            <person name="Tangrot J."/>
            <person name="Rosling A."/>
        </authorList>
    </citation>
    <scope>NUCLEOTIDE SEQUENCE</scope>
    <source>
        <strain evidence="1">87-6 pot B 2015</strain>
    </source>
</reference>
<sequence length="54" mass="6345">KPEQTALVAFNKDNGLNLTTPTIFTFLLRGPLQLINRNFAKVSRYWNLWLAYYL</sequence>
<protein>
    <submittedName>
        <fullName evidence="1">15879_t:CDS:1</fullName>
    </submittedName>
</protein>
<organism evidence="1 2">
    <name type="scientific">Funneliformis mosseae</name>
    <name type="common">Endomycorrhizal fungus</name>
    <name type="synonym">Glomus mosseae</name>
    <dbReference type="NCBI Taxonomy" id="27381"/>
    <lineage>
        <taxon>Eukaryota</taxon>
        <taxon>Fungi</taxon>
        <taxon>Fungi incertae sedis</taxon>
        <taxon>Mucoromycota</taxon>
        <taxon>Glomeromycotina</taxon>
        <taxon>Glomeromycetes</taxon>
        <taxon>Glomerales</taxon>
        <taxon>Glomeraceae</taxon>
        <taxon>Funneliformis</taxon>
    </lineage>
</organism>
<dbReference type="AlphaFoldDB" id="A0A9N9I852"/>
<name>A0A9N9I852_FUNMO</name>
<dbReference type="Proteomes" id="UP000789375">
    <property type="component" value="Unassembled WGS sequence"/>
</dbReference>
<evidence type="ECO:0000313" key="2">
    <source>
        <dbReference type="Proteomes" id="UP000789375"/>
    </source>
</evidence>
<dbReference type="EMBL" id="CAJVPP010014625">
    <property type="protein sequence ID" value="CAG8724700.1"/>
    <property type="molecule type" value="Genomic_DNA"/>
</dbReference>
<feature type="non-terminal residue" evidence="1">
    <location>
        <position position="1"/>
    </location>
</feature>
<gene>
    <name evidence="1" type="ORF">FMOSSE_LOCUS15250</name>
</gene>